<evidence type="ECO:0000313" key="2">
    <source>
        <dbReference type="EMBL" id="KAJ7724015.1"/>
    </source>
</evidence>
<feature type="region of interest" description="Disordered" evidence="1">
    <location>
        <begin position="108"/>
        <end position="130"/>
    </location>
</feature>
<dbReference type="AlphaFoldDB" id="A0AAD7HMG1"/>
<dbReference type="EMBL" id="JARKIB010000206">
    <property type="protein sequence ID" value="KAJ7724015.1"/>
    <property type="molecule type" value="Genomic_DNA"/>
</dbReference>
<reference evidence="2" key="1">
    <citation type="submission" date="2023-03" db="EMBL/GenBank/DDBJ databases">
        <title>Massive genome expansion in bonnet fungi (Mycena s.s.) driven by repeated elements and novel gene families across ecological guilds.</title>
        <authorList>
            <consortium name="Lawrence Berkeley National Laboratory"/>
            <person name="Harder C.B."/>
            <person name="Miyauchi S."/>
            <person name="Viragh M."/>
            <person name="Kuo A."/>
            <person name="Thoen E."/>
            <person name="Andreopoulos B."/>
            <person name="Lu D."/>
            <person name="Skrede I."/>
            <person name="Drula E."/>
            <person name="Henrissat B."/>
            <person name="Morin E."/>
            <person name="Kohler A."/>
            <person name="Barry K."/>
            <person name="LaButti K."/>
            <person name="Morin E."/>
            <person name="Salamov A."/>
            <person name="Lipzen A."/>
            <person name="Mereny Z."/>
            <person name="Hegedus B."/>
            <person name="Baldrian P."/>
            <person name="Stursova M."/>
            <person name="Weitz H."/>
            <person name="Taylor A."/>
            <person name="Grigoriev I.V."/>
            <person name="Nagy L.G."/>
            <person name="Martin F."/>
            <person name="Kauserud H."/>
        </authorList>
    </citation>
    <scope>NUCLEOTIDE SEQUENCE</scope>
    <source>
        <strain evidence="2">CBHHK182m</strain>
    </source>
</reference>
<evidence type="ECO:0000256" key="1">
    <source>
        <dbReference type="SAM" id="MobiDB-lite"/>
    </source>
</evidence>
<evidence type="ECO:0000313" key="3">
    <source>
        <dbReference type="Proteomes" id="UP001215598"/>
    </source>
</evidence>
<organism evidence="2 3">
    <name type="scientific">Mycena metata</name>
    <dbReference type="NCBI Taxonomy" id="1033252"/>
    <lineage>
        <taxon>Eukaryota</taxon>
        <taxon>Fungi</taxon>
        <taxon>Dikarya</taxon>
        <taxon>Basidiomycota</taxon>
        <taxon>Agaricomycotina</taxon>
        <taxon>Agaricomycetes</taxon>
        <taxon>Agaricomycetidae</taxon>
        <taxon>Agaricales</taxon>
        <taxon>Marasmiineae</taxon>
        <taxon>Mycenaceae</taxon>
        <taxon>Mycena</taxon>
    </lineage>
</organism>
<gene>
    <name evidence="2" type="ORF">B0H16DRAFT_1786563</name>
</gene>
<accession>A0AAD7HMG1</accession>
<sequence length="301" mass="32765">MPANPRCPHPRADHPIALLAAFPSSNRSSSRAVAGSSEDSSFSKDTKVVHAAYEYPNGETMEWFPHAYLLWELPRRQNEIDSSAVPDIKILNDMQYLNAVSVYPHPKRRRRRRWGARSRPALPPGTHDRLHAGRLGLCTATPSSARRALAGVESAVGSKEDGGCGGVNLRRACSSLCCVGNPLRSRYGYEGWLRDVAAGMECGLCACPPKSAALPRLQAISVFPRPPRYRPLPSALLLLYLMLSIYPQGQAGGVDFAHGRGKPRSGPGTAMDGEGEWERTRDAEGSVEVALVGLLASRWEK</sequence>
<proteinExistence type="predicted"/>
<comment type="caution">
    <text evidence="2">The sequence shown here is derived from an EMBL/GenBank/DDBJ whole genome shotgun (WGS) entry which is preliminary data.</text>
</comment>
<name>A0AAD7HMG1_9AGAR</name>
<keyword evidence="3" id="KW-1185">Reference proteome</keyword>
<protein>
    <submittedName>
        <fullName evidence="2">Uncharacterized protein</fullName>
    </submittedName>
</protein>
<dbReference type="Proteomes" id="UP001215598">
    <property type="component" value="Unassembled WGS sequence"/>
</dbReference>
<feature type="region of interest" description="Disordered" evidence="1">
    <location>
        <begin position="258"/>
        <end position="282"/>
    </location>
</feature>